<accession>A0AAU7PTN6</accession>
<sequence>MIINFMKDNALDMLKSDIPNNVFLYNSKDKWIDSYFEEKGLSNYSFNTGMMIPDVELLIGDSKTDCENAIRIYEAFKGRLNPVQASDLRLWAFLAHNVYWDYMRERWGIDVAFEDDENDAGKDKIVSRIGTRYFYEASKGKAFVRQGIARLYWSAYLTYDESNVNNPYELTEYFLSKQDIFAVSTERSLARNKELLLAALKVLKEHGDLKRNVIRQYFLNLNQAGGVIVLDSLSKELAYDLAKSTLDNVVLEMEFREKNDDNSGKDINSINRKVVKRNSKIVVMNLKTQRVMPIAVDKNKLQTKPKLEGLFIGAKFKISKDIWQVTEIK</sequence>
<dbReference type="Pfam" id="PF19866">
    <property type="entry name" value="DUF6339"/>
    <property type="match status" value="1"/>
</dbReference>
<name>A0AAU7PTN6_9FIRM</name>
<dbReference type="InterPro" id="IPR045920">
    <property type="entry name" value="DUF6339"/>
</dbReference>
<reference evidence="1" key="1">
    <citation type="submission" date="2024-06" db="EMBL/GenBank/DDBJ databases">
        <title>Lacrimispora cavernae sp. nov., a novel anaerobe isolated from bat guano pile inside a cave.</title>
        <authorList>
            <person name="Miller S.L."/>
            <person name="Lu N."/>
            <person name="King J."/>
            <person name="Sankaranarayanan K."/>
            <person name="Lawson P.A."/>
        </authorList>
    </citation>
    <scope>NUCLEOTIDE SEQUENCE</scope>
    <source>
        <strain evidence="1">BS-2</strain>
    </source>
</reference>
<dbReference type="EMBL" id="CP157940">
    <property type="protein sequence ID" value="XBS55760.1"/>
    <property type="molecule type" value="Genomic_DNA"/>
</dbReference>
<gene>
    <name evidence="1" type="ORF">ABFV83_08235</name>
</gene>
<protein>
    <submittedName>
        <fullName evidence="1">DUF6339 family protein</fullName>
    </submittedName>
</protein>
<organism evidence="1">
    <name type="scientific">Lacrimispora sp. BS-2</name>
    <dbReference type="NCBI Taxonomy" id="3151850"/>
    <lineage>
        <taxon>Bacteria</taxon>
        <taxon>Bacillati</taxon>
        <taxon>Bacillota</taxon>
        <taxon>Clostridia</taxon>
        <taxon>Lachnospirales</taxon>
        <taxon>Lachnospiraceae</taxon>
        <taxon>Lacrimispora</taxon>
    </lineage>
</organism>
<dbReference type="RefSeq" id="WP_349948409.1">
    <property type="nucleotide sequence ID" value="NZ_CP157940.1"/>
</dbReference>
<dbReference type="AlphaFoldDB" id="A0AAU7PTN6"/>
<proteinExistence type="predicted"/>
<evidence type="ECO:0000313" key="1">
    <source>
        <dbReference type="EMBL" id="XBS55760.1"/>
    </source>
</evidence>